<dbReference type="Proteomes" id="UP001271648">
    <property type="component" value="Unassembled WGS sequence"/>
</dbReference>
<dbReference type="InterPro" id="IPR029470">
    <property type="entry name" value="PDDEXK_4"/>
</dbReference>
<keyword evidence="2" id="KW-1185">Reference proteome</keyword>
<dbReference type="EMBL" id="JAUBDJ010000015">
    <property type="protein sequence ID" value="MDW0118602.1"/>
    <property type="molecule type" value="Genomic_DNA"/>
</dbReference>
<reference evidence="1 2" key="1">
    <citation type="submission" date="2023-06" db="EMBL/GenBank/DDBJ databases">
        <title>Sporosarcina sp. nov., isolated from Korean traditional fermented seafood 'Jeotgal'.</title>
        <authorList>
            <person name="Yang A.I."/>
            <person name="Shin N.-R."/>
        </authorList>
    </citation>
    <scope>NUCLEOTIDE SEQUENCE [LARGE SCALE GENOMIC DNA]</scope>
    <source>
        <strain evidence="1 2">KCTC43456</strain>
    </source>
</reference>
<sequence>MVFTTNSLSKQFTYLHNHFNRFNPFKVLQVDNYEIRHSNVLAWLMDPGQNHDLGSYFIKKLMAKVFVNPANYEDEDKIANYDVLQLSRHSYHDLVVFKELATSNRKRIDLLAVSHLHQVAVLIENKFWSTESEGQLEEYIEFVRTAYAGYKIIPVFLTLQDEEPNFEYQVLIEF</sequence>
<comment type="caution">
    <text evidence="1">The sequence shown here is derived from an EMBL/GenBank/DDBJ whole genome shotgun (WGS) entry which is preliminary data.</text>
</comment>
<proteinExistence type="predicted"/>
<dbReference type="Pfam" id="PF14281">
    <property type="entry name" value="PDDEXK_4"/>
    <property type="match status" value="1"/>
</dbReference>
<organism evidence="1 2">
    <name type="scientific">Sporosarcina thermotolerans</name>
    <dbReference type="NCBI Taxonomy" id="633404"/>
    <lineage>
        <taxon>Bacteria</taxon>
        <taxon>Bacillati</taxon>
        <taxon>Bacillota</taxon>
        <taxon>Bacilli</taxon>
        <taxon>Bacillales</taxon>
        <taxon>Caryophanaceae</taxon>
        <taxon>Sporosarcina</taxon>
    </lineage>
</organism>
<dbReference type="RefSeq" id="WP_283734316.1">
    <property type="nucleotide sequence ID" value="NZ_CP125968.1"/>
</dbReference>
<accession>A0AAW9AAT6</accession>
<gene>
    <name evidence="1" type="ORF">QTL97_16880</name>
</gene>
<evidence type="ECO:0000313" key="2">
    <source>
        <dbReference type="Proteomes" id="UP001271648"/>
    </source>
</evidence>
<protein>
    <submittedName>
        <fullName evidence="1">PD-(D/E)XK nuclease family protein</fullName>
    </submittedName>
</protein>
<dbReference type="AlphaFoldDB" id="A0AAW9AAT6"/>
<evidence type="ECO:0000313" key="1">
    <source>
        <dbReference type="EMBL" id="MDW0118602.1"/>
    </source>
</evidence>
<name>A0AAW9AAT6_9BACL</name>